<evidence type="ECO:0000256" key="13">
    <source>
        <dbReference type="ARBA" id="ARBA00023136"/>
    </source>
</evidence>
<keyword evidence="11 15" id="KW-1133">Transmembrane helix</keyword>
<keyword evidence="6" id="KW-0479">Metal-binding</keyword>
<feature type="transmembrane region" description="Helical" evidence="15">
    <location>
        <begin position="227"/>
        <end position="246"/>
    </location>
</feature>
<name>A0A9P0MV41_NEZVI</name>
<dbReference type="InterPro" id="IPR001841">
    <property type="entry name" value="Znf_RING"/>
</dbReference>
<dbReference type="GO" id="GO:0005741">
    <property type="term" value="C:mitochondrial outer membrane"/>
    <property type="evidence" value="ECO:0007669"/>
    <property type="project" value="UniProtKB-SubCell"/>
</dbReference>
<evidence type="ECO:0000313" key="18">
    <source>
        <dbReference type="Proteomes" id="UP001152798"/>
    </source>
</evidence>
<dbReference type="PANTHER" id="PTHR12183">
    <property type="entry name" value="MITOCHONDRIAL UBIQUITIN LIGASE ACTIVATOR OF NFKB 1"/>
    <property type="match status" value="1"/>
</dbReference>
<evidence type="ECO:0000259" key="16">
    <source>
        <dbReference type="PROSITE" id="PS50089"/>
    </source>
</evidence>
<comment type="catalytic activity">
    <reaction evidence="1">
        <text>S-ubiquitinyl-[E2 ubiquitin-conjugating enzyme]-L-cysteine + [acceptor protein]-L-lysine = [E2 ubiquitin-conjugating enzyme]-L-cysteine + N(6)-ubiquitinyl-[acceptor protein]-L-lysine.</text>
        <dbReference type="EC" id="2.3.2.27"/>
    </reaction>
</comment>
<accession>A0A9P0MV41</accession>
<dbReference type="InterPro" id="IPR051652">
    <property type="entry name" value="MDM2_MDM4_MUL1"/>
</dbReference>
<evidence type="ECO:0000256" key="2">
    <source>
        <dbReference type="ARBA" id="ARBA00004374"/>
    </source>
</evidence>
<dbReference type="CDD" id="cd16649">
    <property type="entry name" value="mRING-HC-C3HC5_CGRF1-like"/>
    <property type="match status" value="1"/>
</dbReference>
<dbReference type="OrthoDB" id="66726at2759"/>
<keyword evidence="9" id="KW-1000">Mitochondrion outer membrane</keyword>
<evidence type="ECO:0000256" key="11">
    <source>
        <dbReference type="ARBA" id="ARBA00022989"/>
    </source>
</evidence>
<keyword evidence="7 14" id="KW-0863">Zinc-finger</keyword>
<evidence type="ECO:0000313" key="17">
    <source>
        <dbReference type="EMBL" id="CAH1403632.1"/>
    </source>
</evidence>
<feature type="domain" description="RING-type" evidence="16">
    <location>
        <begin position="289"/>
        <end position="325"/>
    </location>
</feature>
<keyword evidence="8" id="KW-0833">Ubl conjugation pathway</keyword>
<evidence type="ECO:0000256" key="7">
    <source>
        <dbReference type="ARBA" id="ARBA00022771"/>
    </source>
</evidence>
<comment type="subcellular location">
    <subcellularLocation>
        <location evidence="2">Mitochondrion outer membrane</location>
        <topology evidence="2">Multi-pass membrane protein</topology>
    </subcellularLocation>
</comment>
<sequence length="336" mass="37819">MDFLGELIALGIDAIIVGVCTRLYLNCSWSINLIERAQRLGINPEIKNLSDEEKKYTICQGDVKAVGKSVKSSGSQDYSGVILRRSIMEHAIARNASGFWADQKNVIHVSHNVVPFVLKKGKFTIEILDPVSAELLDLDTVYNQFENSTLSVMDHIIGFFNGVRQRGIETTEELLKEGTPLTAIGEVMVNHSGYLQMSPPSAGYPYYLTTMPVSSLIRKLEEQQSTYRWLTLLFGSIGVVLGVIVVKKWWTLKELRLKEEEKKRRLEETRRERRRNARDGRELSDNELCVACRVNPKEIIILHCGHVCLCEDCSEGVKDTCPVCRSPIVSKAAAFI</sequence>
<reference evidence="17" key="1">
    <citation type="submission" date="2022-01" db="EMBL/GenBank/DDBJ databases">
        <authorList>
            <person name="King R."/>
        </authorList>
    </citation>
    <scope>NUCLEOTIDE SEQUENCE</scope>
</reference>
<dbReference type="Pfam" id="PF12483">
    <property type="entry name" value="GIDE"/>
    <property type="match status" value="1"/>
</dbReference>
<evidence type="ECO:0000256" key="4">
    <source>
        <dbReference type="ARBA" id="ARBA00022679"/>
    </source>
</evidence>
<evidence type="ECO:0000256" key="14">
    <source>
        <dbReference type="PROSITE-ProRule" id="PRU00175"/>
    </source>
</evidence>
<dbReference type="EC" id="2.3.2.27" evidence="3"/>
<dbReference type="PANTHER" id="PTHR12183:SF32">
    <property type="entry name" value="MITOCHONDRIAL E3 UBIQUITIN PROTEIN LIGASE 1"/>
    <property type="match status" value="1"/>
</dbReference>
<evidence type="ECO:0000256" key="12">
    <source>
        <dbReference type="ARBA" id="ARBA00023128"/>
    </source>
</evidence>
<dbReference type="InterPro" id="IPR022170">
    <property type="entry name" value="MUL1-like"/>
</dbReference>
<keyword evidence="10" id="KW-0862">Zinc</keyword>
<dbReference type="GO" id="GO:0008270">
    <property type="term" value="F:zinc ion binding"/>
    <property type="evidence" value="ECO:0007669"/>
    <property type="project" value="UniProtKB-KW"/>
</dbReference>
<keyword evidence="12" id="KW-0496">Mitochondrion</keyword>
<evidence type="ECO:0000256" key="9">
    <source>
        <dbReference type="ARBA" id="ARBA00022787"/>
    </source>
</evidence>
<keyword evidence="5 15" id="KW-0812">Transmembrane</keyword>
<dbReference type="EMBL" id="OV725081">
    <property type="protein sequence ID" value="CAH1403632.1"/>
    <property type="molecule type" value="Genomic_DNA"/>
</dbReference>
<evidence type="ECO:0000256" key="1">
    <source>
        <dbReference type="ARBA" id="ARBA00000900"/>
    </source>
</evidence>
<dbReference type="Pfam" id="PF13920">
    <property type="entry name" value="zf-C3HC4_3"/>
    <property type="match status" value="1"/>
</dbReference>
<evidence type="ECO:0000256" key="5">
    <source>
        <dbReference type="ARBA" id="ARBA00022692"/>
    </source>
</evidence>
<evidence type="ECO:0000256" key="3">
    <source>
        <dbReference type="ARBA" id="ARBA00012483"/>
    </source>
</evidence>
<dbReference type="GO" id="GO:0061630">
    <property type="term" value="F:ubiquitin protein ligase activity"/>
    <property type="evidence" value="ECO:0007669"/>
    <property type="project" value="UniProtKB-EC"/>
</dbReference>
<dbReference type="Proteomes" id="UP001152798">
    <property type="component" value="Chromosome 5"/>
</dbReference>
<evidence type="ECO:0000256" key="6">
    <source>
        <dbReference type="ARBA" id="ARBA00022723"/>
    </source>
</evidence>
<organism evidence="17 18">
    <name type="scientific">Nezara viridula</name>
    <name type="common">Southern green stink bug</name>
    <name type="synonym">Cimex viridulus</name>
    <dbReference type="NCBI Taxonomy" id="85310"/>
    <lineage>
        <taxon>Eukaryota</taxon>
        <taxon>Metazoa</taxon>
        <taxon>Ecdysozoa</taxon>
        <taxon>Arthropoda</taxon>
        <taxon>Hexapoda</taxon>
        <taxon>Insecta</taxon>
        <taxon>Pterygota</taxon>
        <taxon>Neoptera</taxon>
        <taxon>Paraneoptera</taxon>
        <taxon>Hemiptera</taxon>
        <taxon>Heteroptera</taxon>
        <taxon>Panheteroptera</taxon>
        <taxon>Pentatomomorpha</taxon>
        <taxon>Pentatomoidea</taxon>
        <taxon>Pentatomidae</taxon>
        <taxon>Pentatominae</taxon>
        <taxon>Nezara</taxon>
    </lineage>
</organism>
<evidence type="ECO:0000256" key="8">
    <source>
        <dbReference type="ARBA" id="ARBA00022786"/>
    </source>
</evidence>
<keyword evidence="4" id="KW-0808">Transferase</keyword>
<keyword evidence="13 15" id="KW-0472">Membrane</keyword>
<dbReference type="SUPFAM" id="SSF57850">
    <property type="entry name" value="RING/U-box"/>
    <property type="match status" value="1"/>
</dbReference>
<proteinExistence type="predicted"/>
<gene>
    <name evidence="17" type="ORF">NEZAVI_LOCUS12215</name>
</gene>
<keyword evidence="18" id="KW-1185">Reference proteome</keyword>
<dbReference type="AlphaFoldDB" id="A0A9P0MV41"/>
<protein>
    <recommendedName>
        <fullName evidence="3">RING-type E3 ubiquitin transferase</fullName>
        <ecNumber evidence="3">2.3.2.27</ecNumber>
    </recommendedName>
</protein>
<dbReference type="Gene3D" id="3.30.40.10">
    <property type="entry name" value="Zinc/RING finger domain, C3HC4 (zinc finger)"/>
    <property type="match status" value="1"/>
</dbReference>
<dbReference type="InterPro" id="IPR013083">
    <property type="entry name" value="Znf_RING/FYVE/PHD"/>
</dbReference>
<evidence type="ECO:0000256" key="10">
    <source>
        <dbReference type="ARBA" id="ARBA00022833"/>
    </source>
</evidence>
<dbReference type="GO" id="GO:0016567">
    <property type="term" value="P:protein ubiquitination"/>
    <property type="evidence" value="ECO:0007669"/>
    <property type="project" value="InterPro"/>
</dbReference>
<evidence type="ECO:0000256" key="15">
    <source>
        <dbReference type="SAM" id="Phobius"/>
    </source>
</evidence>
<dbReference type="PROSITE" id="PS50089">
    <property type="entry name" value="ZF_RING_2"/>
    <property type="match status" value="1"/>
</dbReference>